<evidence type="ECO:0000313" key="3">
    <source>
        <dbReference type="Proteomes" id="UP000028939"/>
    </source>
</evidence>
<feature type="transmembrane region" description="Helical" evidence="1">
    <location>
        <begin position="110"/>
        <end position="129"/>
    </location>
</feature>
<gene>
    <name evidence="2" type="ORF">CUREI_05040</name>
</gene>
<sequence>MKPLEINDASAMSDHKRPLVRALQVAVWALVALTIVSLMAWGAARDLPGIWAVLMGVAVGGSFVLLTAVTVLATSDSSPNSTMAVVLGGWLLKMGVLVIFLLWIRGYDFYDHAAFGVTTIAALVVALAAETWGVITTRTTYLDEPST</sequence>
<feature type="transmembrane region" description="Helical" evidence="1">
    <location>
        <begin position="84"/>
        <end position="104"/>
    </location>
</feature>
<dbReference type="EMBL" id="CP009215">
    <property type="protein sequence ID" value="AIL96740.1"/>
    <property type="molecule type" value="Genomic_DNA"/>
</dbReference>
<keyword evidence="3" id="KW-1185">Reference proteome</keyword>
<keyword evidence="1" id="KW-0472">Membrane</keyword>
<evidence type="ECO:0000256" key="1">
    <source>
        <dbReference type="SAM" id="Phobius"/>
    </source>
</evidence>
<evidence type="ECO:0000313" key="2">
    <source>
        <dbReference type="EMBL" id="AIL96740.1"/>
    </source>
</evidence>
<keyword evidence="1" id="KW-1133">Transmembrane helix</keyword>
<name>A0A077HKC1_9CORY</name>
<feature type="transmembrane region" description="Helical" evidence="1">
    <location>
        <begin position="21"/>
        <end position="44"/>
    </location>
</feature>
<organism evidence="2 3">
    <name type="scientific">Corynebacterium ureicelerivorans</name>
    <dbReference type="NCBI Taxonomy" id="401472"/>
    <lineage>
        <taxon>Bacteria</taxon>
        <taxon>Bacillati</taxon>
        <taxon>Actinomycetota</taxon>
        <taxon>Actinomycetes</taxon>
        <taxon>Mycobacteriales</taxon>
        <taxon>Corynebacteriaceae</taxon>
        <taxon>Corynebacterium</taxon>
    </lineage>
</organism>
<protein>
    <submittedName>
        <fullName evidence="2">Membrane protein</fullName>
    </submittedName>
</protein>
<proteinExistence type="predicted"/>
<dbReference type="STRING" id="401472.CUREI_05040"/>
<dbReference type="KEGG" id="cuv:CUREI_05040"/>
<dbReference type="HOGENOM" id="CLU_129260_1_0_11"/>
<keyword evidence="1" id="KW-0812">Transmembrane</keyword>
<dbReference type="Proteomes" id="UP000028939">
    <property type="component" value="Chromosome"/>
</dbReference>
<reference evidence="2" key="1">
    <citation type="submission" date="2014-08" db="EMBL/GenBank/DDBJ databases">
        <title>Complete genome sequence of Corynebacterium ureicelerivorans DSM 45051, a lipophilic and urea-splitting isolate from a blood culture of a septicaemia patient.</title>
        <authorList>
            <person name="Tippelt A."/>
            <person name="Albersmeier A."/>
            <person name="Brinkrolf K."/>
            <person name="Ruckert C."/>
            <person name="Tauch A."/>
        </authorList>
    </citation>
    <scope>NUCLEOTIDE SEQUENCE [LARGE SCALE GENOMIC DNA]</scope>
    <source>
        <strain evidence="2">IMMIB RIV-2301</strain>
    </source>
</reference>
<dbReference type="AlphaFoldDB" id="A0A077HKC1"/>
<feature type="transmembrane region" description="Helical" evidence="1">
    <location>
        <begin position="50"/>
        <end position="72"/>
    </location>
</feature>
<accession>A0A077HKC1</accession>